<feature type="signal peptide" evidence="2">
    <location>
        <begin position="1"/>
        <end position="21"/>
    </location>
</feature>
<feature type="chain" id="PRO_5042902714" description="DUF4352 domain-containing protein" evidence="2">
    <location>
        <begin position="22"/>
        <end position="184"/>
    </location>
</feature>
<reference evidence="3 4" key="1">
    <citation type="submission" date="2020-03" db="EMBL/GenBank/DDBJ databases">
        <title>Draft genome sequences of bacterial isolates from the female urobiome.</title>
        <authorList>
            <person name="Miller-Ensminger T."/>
            <person name="Wolfe A.J."/>
            <person name="Putonti C."/>
        </authorList>
    </citation>
    <scope>NUCLEOTIDE SEQUENCE [LARGE SCALE GENOMIC DNA]</scope>
    <source>
        <strain evidence="3 4">UMB8490</strain>
    </source>
</reference>
<accession>A0AAP6XHU7</accession>
<evidence type="ECO:0000313" key="3">
    <source>
        <dbReference type="EMBL" id="NJJ03096.1"/>
    </source>
</evidence>
<feature type="region of interest" description="Disordered" evidence="1">
    <location>
        <begin position="26"/>
        <end position="56"/>
    </location>
</feature>
<dbReference type="Proteomes" id="UP000591626">
    <property type="component" value="Unassembled WGS sequence"/>
</dbReference>
<proteinExistence type="predicted"/>
<name>A0AAP6XHU7_9CORY</name>
<dbReference type="AlphaFoldDB" id="A0AAP6XHU7"/>
<sequence>MSIRTSTRLAAVILATTMPLAACVDQQEDPIGDETSQNLEESVESKVNDKPTFNVEETDPKVTDELTGKSVKDPAMELSYKWQGTSSTGVGTVVVIAVTNTSDAPLPVDALKPELRYSTDGSSYTDASYISNAEKAQVDVVGIDMPLGPGATTNAKFPFEVAQGNLWDAEFTVGNVTFKGNLSY</sequence>
<dbReference type="EMBL" id="JAAUVV010000002">
    <property type="protein sequence ID" value="NJJ03096.1"/>
    <property type="molecule type" value="Genomic_DNA"/>
</dbReference>
<evidence type="ECO:0008006" key="5">
    <source>
        <dbReference type="Google" id="ProtNLM"/>
    </source>
</evidence>
<keyword evidence="2" id="KW-0732">Signal</keyword>
<evidence type="ECO:0000256" key="2">
    <source>
        <dbReference type="SAM" id="SignalP"/>
    </source>
</evidence>
<dbReference type="RefSeq" id="WP_070613993.1">
    <property type="nucleotide sequence ID" value="NZ_CP083648.1"/>
</dbReference>
<comment type="caution">
    <text evidence="3">The sequence shown here is derived from an EMBL/GenBank/DDBJ whole genome shotgun (WGS) entry which is preliminary data.</text>
</comment>
<protein>
    <recommendedName>
        <fullName evidence="5">DUF4352 domain-containing protein</fullName>
    </recommendedName>
</protein>
<evidence type="ECO:0000313" key="4">
    <source>
        <dbReference type="Proteomes" id="UP000591626"/>
    </source>
</evidence>
<gene>
    <name evidence="3" type="ORF">HC138_01695</name>
</gene>
<evidence type="ECO:0000256" key="1">
    <source>
        <dbReference type="SAM" id="MobiDB-lite"/>
    </source>
</evidence>
<organism evidence="3 4">
    <name type="scientific">Corynebacterium coyleae</name>
    <dbReference type="NCBI Taxonomy" id="53374"/>
    <lineage>
        <taxon>Bacteria</taxon>
        <taxon>Bacillati</taxon>
        <taxon>Actinomycetota</taxon>
        <taxon>Actinomycetes</taxon>
        <taxon>Mycobacteriales</taxon>
        <taxon>Corynebacteriaceae</taxon>
        <taxon>Corynebacterium</taxon>
    </lineage>
</organism>